<evidence type="ECO:0000256" key="1">
    <source>
        <dbReference type="ARBA" id="ARBA00006080"/>
    </source>
</evidence>
<evidence type="ECO:0000256" key="5">
    <source>
        <dbReference type="RuleBase" id="RU368010"/>
    </source>
</evidence>
<dbReference type="SUPFAM" id="SSF74788">
    <property type="entry name" value="Cullin repeat-like"/>
    <property type="match status" value="1"/>
</dbReference>
<dbReference type="GO" id="GO:0005829">
    <property type="term" value="C:cytosol"/>
    <property type="evidence" value="ECO:0007669"/>
    <property type="project" value="GOC"/>
</dbReference>
<dbReference type="HOGENOM" id="CLU_071975_0_0_1"/>
<sequence>MENDEDERRSRKKDMLKMYYGVNGADSNTAVGNDPLDIDSPHFHAENYLRKIKQEKSLAELMDAENDMAKQIRTLDSEMQTLVYENYNKFISATDTIRNMKRDFRQMENEMEKLTTNMSSITELNSEINETLKENRQKISKLSGVHSLLKKLQFLFELPAKLQKCLETGAFSTAVSYYMKTKSVLQHYQHMESFSGIERDCQAIINEIVAKLKQTFHDKHSSAQQLAECVGLLLRLGEPPGLLCDEYLQHSRHKLDEDLQELESYLVEEGVAIKSENSNSSHHLLIDVLEFIDRGSNGFLSNLSLTIAAYENLFIKQTEITSMTAALDGTYSPMM</sequence>
<keyword evidence="5" id="KW-0333">Golgi apparatus</keyword>
<dbReference type="EMBL" id="EAAA01001768">
    <property type="status" value="NOT_ANNOTATED_CDS"/>
    <property type="molecule type" value="Genomic_DNA"/>
</dbReference>
<dbReference type="InterPro" id="IPR016159">
    <property type="entry name" value="Cullin_repeat-like_dom_sf"/>
</dbReference>
<organism evidence="8 9">
    <name type="scientific">Ciona intestinalis</name>
    <name type="common">Transparent sea squirt</name>
    <name type="synonym">Ascidia intestinalis</name>
    <dbReference type="NCBI Taxonomy" id="7719"/>
    <lineage>
        <taxon>Eukaryota</taxon>
        <taxon>Metazoa</taxon>
        <taxon>Chordata</taxon>
        <taxon>Tunicata</taxon>
        <taxon>Ascidiacea</taxon>
        <taxon>Phlebobranchia</taxon>
        <taxon>Cionidae</taxon>
        <taxon>Ciona</taxon>
    </lineage>
</organism>
<keyword evidence="9" id="KW-1185">Reference proteome</keyword>
<dbReference type="GeneTree" id="ENSGT00390000001738"/>
<evidence type="ECO:0000313" key="9">
    <source>
        <dbReference type="Proteomes" id="UP000008144"/>
    </source>
</evidence>
<keyword evidence="3 5" id="KW-0813">Transport</keyword>
<feature type="domain" description="Exocyst complex component EXOC2/Sec5 N-terminal" evidence="7">
    <location>
        <begin position="38"/>
        <end position="274"/>
    </location>
</feature>
<proteinExistence type="inferred from homology"/>
<keyword evidence="5" id="KW-0653">Protein transport</keyword>
<dbReference type="InterPro" id="IPR039481">
    <property type="entry name" value="EXOC2/Sec5_N_dom"/>
</dbReference>
<keyword evidence="4 6" id="KW-0175">Coiled coil</keyword>
<dbReference type="PANTHER" id="PTHR15954">
    <property type="entry name" value="VACUOLAR PROTEIN SORTING-ASSOCIATED PROTEIN 51 HOMOLOG"/>
    <property type="match status" value="1"/>
</dbReference>
<dbReference type="GO" id="GO:0006869">
    <property type="term" value="P:lipid transport"/>
    <property type="evidence" value="ECO:0007669"/>
    <property type="project" value="UniProtKB-UniRule"/>
</dbReference>
<evidence type="ECO:0000256" key="2">
    <source>
        <dbReference type="ARBA" id="ARBA00016122"/>
    </source>
</evidence>
<dbReference type="GO" id="GO:0000938">
    <property type="term" value="C:GARP complex"/>
    <property type="evidence" value="ECO:0007669"/>
    <property type="project" value="UniProtKB-UniRule"/>
</dbReference>
<dbReference type="GO" id="GO:0042147">
    <property type="term" value="P:retrograde transport, endosome to Golgi"/>
    <property type="evidence" value="ECO:0007669"/>
    <property type="project" value="UniProtKB-UniRule"/>
</dbReference>
<evidence type="ECO:0000256" key="3">
    <source>
        <dbReference type="ARBA" id="ARBA00022448"/>
    </source>
</evidence>
<reference evidence="8" key="4">
    <citation type="submission" date="2025-09" db="UniProtKB">
        <authorList>
            <consortium name="Ensembl"/>
        </authorList>
    </citation>
    <scope>IDENTIFICATION</scope>
</reference>
<reference evidence="8" key="2">
    <citation type="journal article" date="2008" name="Genome Biol.">
        <title>Improved genome assembly and evidence-based global gene model set for the chordate Ciona intestinalis: new insight into intron and operon populations.</title>
        <authorList>
            <person name="Satou Y."/>
            <person name="Mineta K."/>
            <person name="Ogasawara M."/>
            <person name="Sasakura Y."/>
            <person name="Shoguchi E."/>
            <person name="Ueno K."/>
            <person name="Yamada L."/>
            <person name="Matsumoto J."/>
            <person name="Wasserscheid J."/>
            <person name="Dewar K."/>
            <person name="Wiley G.B."/>
            <person name="Macmil S.L."/>
            <person name="Roe B.A."/>
            <person name="Zeller R.W."/>
            <person name="Hastings K.E."/>
            <person name="Lemaire P."/>
            <person name="Lindquist E."/>
            <person name="Endo T."/>
            <person name="Hotta K."/>
            <person name="Inaba K."/>
        </authorList>
    </citation>
    <scope>NUCLEOTIDE SEQUENCE [LARGE SCALE GENOMIC DNA]</scope>
    <source>
        <strain evidence="8">wild type</strain>
    </source>
</reference>
<comment type="function">
    <text evidence="5">Acts as component of the GARP complex that is involved in retrograde transport from early and late endosomes to the trans-Golgi network (TGN).</text>
</comment>
<dbReference type="InterPro" id="IPR014812">
    <property type="entry name" value="Vps51"/>
</dbReference>
<comment type="subunit">
    <text evidence="5">Component of the Golgi-associated retrograde protein (GARP) complex.</text>
</comment>
<evidence type="ECO:0000256" key="4">
    <source>
        <dbReference type="ARBA" id="ARBA00023054"/>
    </source>
</evidence>
<dbReference type="Ensembl" id="ENSCINT00000031065.1">
    <property type="protein sequence ID" value="ENSCINP00000033002.1"/>
    <property type="gene ID" value="ENSCING00000018597.1"/>
</dbReference>
<dbReference type="Proteomes" id="UP000008144">
    <property type="component" value="Chromosome 3"/>
</dbReference>
<dbReference type="STRING" id="7719.ENSCINP00000033002"/>
<comment type="similarity">
    <text evidence="1 5">Belongs to the VPS51 family.</text>
</comment>
<evidence type="ECO:0000256" key="6">
    <source>
        <dbReference type="SAM" id="Coils"/>
    </source>
</evidence>
<feature type="coiled-coil region" evidence="6">
    <location>
        <begin position="97"/>
        <end position="141"/>
    </location>
</feature>
<name>H2XTL8_CIOIN</name>
<protein>
    <recommendedName>
        <fullName evidence="2 5">Vacuolar protein sorting-associated protein 51 homolog</fullName>
    </recommendedName>
</protein>
<dbReference type="GO" id="GO:0007030">
    <property type="term" value="P:Golgi organization"/>
    <property type="evidence" value="ECO:0007669"/>
    <property type="project" value="UniProtKB-UniRule"/>
</dbReference>
<accession>H2XTL8</accession>
<evidence type="ECO:0000259" key="7">
    <source>
        <dbReference type="Pfam" id="PF15469"/>
    </source>
</evidence>
<dbReference type="AlphaFoldDB" id="H2XTL8"/>
<reference evidence="9" key="1">
    <citation type="journal article" date="2002" name="Science">
        <title>The draft genome of Ciona intestinalis: insights into chordate and vertebrate origins.</title>
        <authorList>
            <person name="Dehal P."/>
            <person name="Satou Y."/>
            <person name="Campbell R.K."/>
            <person name="Chapman J."/>
            <person name="Degnan B."/>
            <person name="De Tomaso A."/>
            <person name="Davidson B."/>
            <person name="Di Gregorio A."/>
            <person name="Gelpke M."/>
            <person name="Goodstein D.M."/>
            <person name="Harafuji N."/>
            <person name="Hastings K.E."/>
            <person name="Ho I."/>
            <person name="Hotta K."/>
            <person name="Huang W."/>
            <person name="Kawashima T."/>
            <person name="Lemaire P."/>
            <person name="Martinez D."/>
            <person name="Meinertzhagen I.A."/>
            <person name="Necula S."/>
            <person name="Nonaka M."/>
            <person name="Putnam N."/>
            <person name="Rash S."/>
            <person name="Saiga H."/>
            <person name="Satake M."/>
            <person name="Terry A."/>
            <person name="Yamada L."/>
            <person name="Wang H.G."/>
            <person name="Awazu S."/>
            <person name="Azumi K."/>
            <person name="Boore J."/>
            <person name="Branno M."/>
            <person name="Chin-Bow S."/>
            <person name="DeSantis R."/>
            <person name="Doyle S."/>
            <person name="Francino P."/>
            <person name="Keys D.N."/>
            <person name="Haga S."/>
            <person name="Hayashi H."/>
            <person name="Hino K."/>
            <person name="Imai K.S."/>
            <person name="Inaba K."/>
            <person name="Kano S."/>
            <person name="Kobayashi K."/>
            <person name="Kobayashi M."/>
            <person name="Lee B.I."/>
            <person name="Makabe K.W."/>
            <person name="Manohar C."/>
            <person name="Matassi G."/>
            <person name="Medina M."/>
            <person name="Mochizuki Y."/>
            <person name="Mount S."/>
            <person name="Morishita T."/>
            <person name="Miura S."/>
            <person name="Nakayama A."/>
            <person name="Nishizaka S."/>
            <person name="Nomoto H."/>
            <person name="Ohta F."/>
            <person name="Oishi K."/>
            <person name="Rigoutsos I."/>
            <person name="Sano M."/>
            <person name="Sasaki A."/>
            <person name="Sasakura Y."/>
            <person name="Shoguchi E."/>
            <person name="Shin-i T."/>
            <person name="Spagnuolo A."/>
            <person name="Stainier D."/>
            <person name="Suzuki M.M."/>
            <person name="Tassy O."/>
            <person name="Takatori N."/>
            <person name="Tokuoka M."/>
            <person name="Yagi K."/>
            <person name="Yoshizaki F."/>
            <person name="Wada S."/>
            <person name="Zhang C."/>
            <person name="Hyatt P.D."/>
            <person name="Larimer F."/>
            <person name="Detter C."/>
            <person name="Doggett N."/>
            <person name="Glavina T."/>
            <person name="Hawkins T."/>
            <person name="Richardson P."/>
            <person name="Lucas S."/>
            <person name="Kohara Y."/>
            <person name="Levine M."/>
            <person name="Satoh N."/>
            <person name="Rokhsar D.S."/>
        </authorList>
    </citation>
    <scope>NUCLEOTIDE SEQUENCE [LARGE SCALE GENOMIC DNA]</scope>
</reference>
<dbReference type="PANTHER" id="PTHR15954:SF4">
    <property type="entry name" value="VACUOLAR PROTEIN SORTING-ASSOCIATED PROTEIN 51 HOMOLOG"/>
    <property type="match status" value="1"/>
</dbReference>
<dbReference type="Pfam" id="PF15469">
    <property type="entry name" value="Sec5"/>
    <property type="match status" value="1"/>
</dbReference>
<dbReference type="GO" id="GO:0015031">
    <property type="term" value="P:protein transport"/>
    <property type="evidence" value="ECO:0007669"/>
    <property type="project" value="UniProtKB-UniRule"/>
</dbReference>
<keyword evidence="5" id="KW-0445">Lipid transport</keyword>
<dbReference type="InParanoid" id="H2XTL8"/>
<comment type="subcellular location">
    <subcellularLocation>
        <location evidence="5">Golgi apparatus</location>
        <location evidence="5">trans-Golgi network</location>
    </subcellularLocation>
</comment>
<reference evidence="8" key="3">
    <citation type="submission" date="2025-08" db="UniProtKB">
        <authorList>
            <consortium name="Ensembl"/>
        </authorList>
    </citation>
    <scope>IDENTIFICATION</scope>
</reference>
<evidence type="ECO:0000313" key="8">
    <source>
        <dbReference type="Ensembl" id="ENSCINP00000033002.1"/>
    </source>
</evidence>
<dbReference type="OMA" id="MDEMATD"/>